<evidence type="ECO:0000256" key="1">
    <source>
        <dbReference type="ARBA" id="ARBA00001974"/>
    </source>
</evidence>
<dbReference type="FunFam" id="3.90.700.10:FF:000007">
    <property type="entry name" value="NADH-dependent fumarate reductase"/>
    <property type="match status" value="1"/>
</dbReference>
<keyword evidence="12" id="KW-1185">Reference proteome</keyword>
<dbReference type="OrthoDB" id="10252157at2759"/>
<evidence type="ECO:0000256" key="2">
    <source>
        <dbReference type="ARBA" id="ARBA00008040"/>
    </source>
</evidence>
<dbReference type="InterPro" id="IPR050315">
    <property type="entry name" value="FAD-oxidoreductase_2"/>
</dbReference>
<protein>
    <recommendedName>
        <fullName evidence="7">fumarate reductase (NADH)</fullName>
        <ecNumber evidence="7">1.3.1.6</ecNumber>
    </recommendedName>
    <alternativeName>
        <fullName evidence="8">NADH-dependent fumarate reductase</fullName>
    </alternativeName>
</protein>
<dbReference type="STRING" id="1344416.A0A138ZYY7"/>
<dbReference type="InterPro" id="IPR036188">
    <property type="entry name" value="FAD/NAD-bd_sf"/>
</dbReference>
<comment type="cofactor">
    <cofactor evidence="1">
        <name>FAD</name>
        <dbReference type="ChEBI" id="CHEBI:57692"/>
    </cofactor>
</comment>
<dbReference type="SUPFAM" id="SSF51905">
    <property type="entry name" value="FAD/NAD(P)-binding domain"/>
    <property type="match status" value="2"/>
</dbReference>
<evidence type="ECO:0000256" key="5">
    <source>
        <dbReference type="ARBA" id="ARBA00023002"/>
    </source>
</evidence>
<comment type="similarity">
    <text evidence="2">Belongs to the FAD-dependent oxidoreductase 2 family. FRD/SDH subfamily.</text>
</comment>
<feature type="compositionally biased region" description="Polar residues" evidence="9">
    <location>
        <begin position="94"/>
        <end position="103"/>
    </location>
</feature>
<evidence type="ECO:0000256" key="8">
    <source>
        <dbReference type="ARBA" id="ARBA00077246"/>
    </source>
</evidence>
<dbReference type="PANTHER" id="PTHR43400:SF7">
    <property type="entry name" value="FAD-DEPENDENT OXIDOREDUCTASE 2 FAD BINDING DOMAIN-CONTAINING PROTEIN"/>
    <property type="match status" value="1"/>
</dbReference>
<proteinExistence type="inferred from homology"/>
<feature type="domain" description="FAD-dependent oxidoreductase 2 FAD-binding" evidence="10">
    <location>
        <begin position="9"/>
        <end position="67"/>
    </location>
</feature>
<keyword evidence="3" id="KW-0285">Flavoprotein</keyword>
<evidence type="ECO:0000256" key="9">
    <source>
        <dbReference type="SAM" id="MobiDB-lite"/>
    </source>
</evidence>
<dbReference type="Gene3D" id="3.50.50.60">
    <property type="entry name" value="FAD/NAD(P)-binding domain"/>
    <property type="match status" value="2"/>
</dbReference>
<dbReference type="EC" id="1.3.1.6" evidence="7"/>
<organism evidence="11 12">
    <name type="scientific">Gonapodya prolifera (strain JEL478)</name>
    <name type="common">Monoblepharis prolifera</name>
    <dbReference type="NCBI Taxonomy" id="1344416"/>
    <lineage>
        <taxon>Eukaryota</taxon>
        <taxon>Fungi</taxon>
        <taxon>Fungi incertae sedis</taxon>
        <taxon>Chytridiomycota</taxon>
        <taxon>Chytridiomycota incertae sedis</taxon>
        <taxon>Monoblepharidomycetes</taxon>
        <taxon>Monoblepharidales</taxon>
        <taxon>Gonapodyaceae</taxon>
        <taxon>Gonapodya</taxon>
    </lineage>
</organism>
<accession>A0A138ZYY7</accession>
<feature type="domain" description="FAD-dependent oxidoreductase 2 FAD-binding" evidence="10">
    <location>
        <begin position="174"/>
        <end position="649"/>
    </location>
</feature>
<dbReference type="GO" id="GO:0016156">
    <property type="term" value="F:fumarate reductase (NADH) activity"/>
    <property type="evidence" value="ECO:0007669"/>
    <property type="project" value="UniProtKB-EC"/>
</dbReference>
<evidence type="ECO:0000256" key="6">
    <source>
        <dbReference type="ARBA" id="ARBA00050832"/>
    </source>
</evidence>
<keyword evidence="5" id="KW-0560">Oxidoreductase</keyword>
<feature type="region of interest" description="Disordered" evidence="9">
    <location>
        <begin position="94"/>
        <end position="121"/>
    </location>
</feature>
<dbReference type="Gene3D" id="3.90.700.10">
    <property type="entry name" value="Succinate dehydrogenase/fumarate reductase flavoprotein, catalytic domain"/>
    <property type="match status" value="1"/>
</dbReference>
<dbReference type="InterPro" id="IPR010960">
    <property type="entry name" value="Flavocytochrome_c"/>
</dbReference>
<dbReference type="NCBIfam" id="TIGR01813">
    <property type="entry name" value="flavo_cyto_c"/>
    <property type="match status" value="1"/>
</dbReference>
<gene>
    <name evidence="11" type="ORF">M427DRAFT_38484</name>
</gene>
<reference evidence="11 12" key="1">
    <citation type="journal article" date="2015" name="Genome Biol. Evol.">
        <title>Phylogenomic analyses indicate that early fungi evolved digesting cell walls of algal ancestors of land plants.</title>
        <authorList>
            <person name="Chang Y."/>
            <person name="Wang S."/>
            <person name="Sekimoto S."/>
            <person name="Aerts A.L."/>
            <person name="Choi C."/>
            <person name="Clum A."/>
            <person name="LaButti K.M."/>
            <person name="Lindquist E.A."/>
            <person name="Yee Ngan C."/>
            <person name="Ohm R.A."/>
            <person name="Salamov A.A."/>
            <person name="Grigoriev I.V."/>
            <person name="Spatafora J.W."/>
            <person name="Berbee M.L."/>
        </authorList>
    </citation>
    <scope>NUCLEOTIDE SEQUENCE [LARGE SCALE GENOMIC DNA]</scope>
    <source>
        <strain evidence="11 12">JEL478</strain>
    </source>
</reference>
<evidence type="ECO:0000259" key="10">
    <source>
        <dbReference type="Pfam" id="PF00890"/>
    </source>
</evidence>
<dbReference type="EMBL" id="KQ965852">
    <property type="protein sequence ID" value="KXS09710.1"/>
    <property type="molecule type" value="Genomic_DNA"/>
</dbReference>
<dbReference type="AlphaFoldDB" id="A0A138ZYY7"/>
<keyword evidence="4" id="KW-0274">FAD</keyword>
<dbReference type="SUPFAM" id="SSF56425">
    <property type="entry name" value="Succinate dehydrogenase/fumarate reductase flavoprotein, catalytic domain"/>
    <property type="match status" value="1"/>
</dbReference>
<evidence type="ECO:0000313" key="12">
    <source>
        <dbReference type="Proteomes" id="UP000070544"/>
    </source>
</evidence>
<comment type="catalytic activity">
    <reaction evidence="6">
        <text>succinate + NAD(+) = fumarate + NADH + H(+)</text>
        <dbReference type="Rhea" id="RHEA:18281"/>
        <dbReference type="ChEBI" id="CHEBI:15378"/>
        <dbReference type="ChEBI" id="CHEBI:29806"/>
        <dbReference type="ChEBI" id="CHEBI:30031"/>
        <dbReference type="ChEBI" id="CHEBI:57540"/>
        <dbReference type="ChEBI" id="CHEBI:57945"/>
        <dbReference type="EC" id="1.3.1.6"/>
    </reaction>
</comment>
<dbReference type="PANTHER" id="PTHR43400">
    <property type="entry name" value="FUMARATE REDUCTASE"/>
    <property type="match status" value="1"/>
</dbReference>
<dbReference type="OMA" id="LRQWDIQ"/>
<evidence type="ECO:0000256" key="7">
    <source>
        <dbReference type="ARBA" id="ARBA00067004"/>
    </source>
</evidence>
<dbReference type="Pfam" id="PF00890">
    <property type="entry name" value="FAD_binding_2"/>
    <property type="match status" value="2"/>
</dbReference>
<feature type="compositionally biased region" description="Pro residues" evidence="9">
    <location>
        <begin position="109"/>
        <end position="121"/>
    </location>
</feature>
<dbReference type="InterPro" id="IPR003953">
    <property type="entry name" value="FAD-dep_OxRdtase_2_FAD-bd"/>
</dbReference>
<name>A0A138ZYY7_GONPJ</name>
<evidence type="ECO:0000313" key="11">
    <source>
        <dbReference type="EMBL" id="KXS09710.1"/>
    </source>
</evidence>
<dbReference type="InterPro" id="IPR027477">
    <property type="entry name" value="Succ_DH/fumarate_Rdtase_cat_sf"/>
</dbReference>
<dbReference type="Proteomes" id="UP000070544">
    <property type="component" value="Unassembled WGS sequence"/>
</dbReference>
<evidence type="ECO:0000256" key="4">
    <source>
        <dbReference type="ARBA" id="ARBA00022827"/>
    </source>
</evidence>
<evidence type="ECO:0000256" key="3">
    <source>
        <dbReference type="ARBA" id="ARBA00022630"/>
    </source>
</evidence>
<sequence length="667" mass="69937">MVVDSPDVDVVVVGGGLAGLSAVIEADEALSRQNRTPRILLLECGKNLGGNSAKATSGINGFTSYEVQQGIVAKFLQMAWAYYIAFIKATSTTSSPRYRSNTGTAKPSPASPSTPKPPAPVPAWRKQLGDILLIFLASAFASLLFRAITSPSSLSVPSPLAHSMVVDSDSPDMDVVVVGGGLAGLSAVIEAHEALSRQGRNPRIVLLEREKNVGGNSAKATSGINGLTSYQVQQGIVDSAEAFTNDTLVSGGGKSRTGLVKVLVDESGDAVAWVEKHANITLSAISMCGGHGVPRTHREPSGDKPRPIGFDTIRGLSKHVETLPGVEIRTNARVTSLLFDGRRVSGVAYTNVTHDTPEGETADVALLSQSHSSSLPTSHITSTSVILATGGYASDWSASSLLKKHGGPRVVEGMPTTSGDWARGDGVKFVEKVGGEVVDLECVQVHPTAFIDPSNPTARTKFLAAEALRAYGAILLTPTGTRFANELGLRDYLSDAIFSAAHTHGHVHGQAVAWMVMTERGASMYDTAAVGFYAKRGLFKHVTGVDELAAHMGVAAEVLRQEFEEYIAVAEGRKQDPFGKTHFATTFRPDEPLYVAQITPAIHYTMGGALIDADARVLKPTGEPVQGLFAAGEVTGGVHGGNRLAGNSLLECVVFGRRAGRGAAGGA</sequence>
<dbReference type="GO" id="GO:0010181">
    <property type="term" value="F:FMN binding"/>
    <property type="evidence" value="ECO:0007669"/>
    <property type="project" value="InterPro"/>
</dbReference>
<dbReference type="PRINTS" id="PR00368">
    <property type="entry name" value="FADPNR"/>
</dbReference>